<feature type="chain" id="PRO_5028407330" description="Carboxypeptidase regulatory-like domain-containing protein" evidence="1">
    <location>
        <begin position="21"/>
        <end position="432"/>
    </location>
</feature>
<feature type="signal peptide" evidence="1">
    <location>
        <begin position="1"/>
        <end position="20"/>
    </location>
</feature>
<reference evidence="2" key="1">
    <citation type="journal article" date="2020" name="mSystems">
        <title>Genome- and Community-Level Interaction Insights into Carbon Utilization and Element Cycling Functions of Hydrothermarchaeota in Hydrothermal Sediment.</title>
        <authorList>
            <person name="Zhou Z."/>
            <person name="Liu Y."/>
            <person name="Xu W."/>
            <person name="Pan J."/>
            <person name="Luo Z.H."/>
            <person name="Li M."/>
        </authorList>
    </citation>
    <scope>NUCLEOTIDE SEQUENCE [LARGE SCALE GENOMIC DNA]</scope>
    <source>
        <strain evidence="2">HyVt-570</strain>
    </source>
</reference>
<proteinExistence type="predicted"/>
<comment type="caution">
    <text evidence="2">The sequence shown here is derived from an EMBL/GenBank/DDBJ whole genome shotgun (WGS) entry which is preliminary data.</text>
</comment>
<evidence type="ECO:0008006" key="3">
    <source>
        <dbReference type="Google" id="ProtNLM"/>
    </source>
</evidence>
<dbReference type="AlphaFoldDB" id="A0A7C4ZE66"/>
<gene>
    <name evidence="2" type="ORF">ENK37_09130</name>
</gene>
<organism evidence="2">
    <name type="scientific">Oceanithermus profundus</name>
    <dbReference type="NCBI Taxonomy" id="187137"/>
    <lineage>
        <taxon>Bacteria</taxon>
        <taxon>Thermotogati</taxon>
        <taxon>Deinococcota</taxon>
        <taxon>Deinococci</taxon>
        <taxon>Thermales</taxon>
        <taxon>Thermaceae</taxon>
        <taxon>Oceanithermus</taxon>
    </lineage>
</organism>
<dbReference type="EMBL" id="DRPZ01000233">
    <property type="protein sequence ID" value="HGY10192.1"/>
    <property type="molecule type" value="Genomic_DNA"/>
</dbReference>
<keyword evidence="1" id="KW-0732">Signal</keyword>
<accession>A0A7C4ZE66</accession>
<sequence>MKKILGGALAPLFILALLLAACGGNPGTKVTVRADDMSGQAVRPQAVAFQAGNGEWTRVWPDKNGDYTFYVPTGEKRYGVAVKCSGMLADGAFGSGATYFLTTDESTAPLLPCFSLGSLARVKGTADVSAVAGAVGLGVEAGMGSDYSGGINTTNMNYSVQSAEGADRDLVLLAFDSSMTKDSSTLIAGRIFRGVNAVGVVDKDLALNAGDTVTDHNFAAFTVPAGWSGHYDVSLYTAGGVAVDHEILGDGSASGGTYHALPGTGADDLYWADATASSGSDNRSITQARLIPGNTAGDISLAPAIDPFPSGYAPTTAVFPSFPLSHPDGDLSGYMFFAFWPYTFWTYTLSKGWIAGQTQFTVPDLSGLVGFEDVYPRKGEGYSWFASAFKISVSMQSYLETGHLFFDIGFSLPRVPGMTIDAALTSGDFTTP</sequence>
<evidence type="ECO:0000313" key="2">
    <source>
        <dbReference type="EMBL" id="HGY10192.1"/>
    </source>
</evidence>
<dbReference type="PROSITE" id="PS51257">
    <property type="entry name" value="PROKAR_LIPOPROTEIN"/>
    <property type="match status" value="1"/>
</dbReference>
<evidence type="ECO:0000256" key="1">
    <source>
        <dbReference type="SAM" id="SignalP"/>
    </source>
</evidence>
<name>A0A7C4ZE66_9DEIN</name>
<protein>
    <recommendedName>
        <fullName evidence="3">Carboxypeptidase regulatory-like domain-containing protein</fullName>
    </recommendedName>
</protein>
<dbReference type="Proteomes" id="UP000885759">
    <property type="component" value="Unassembled WGS sequence"/>
</dbReference>